<keyword evidence="11" id="KW-1185">Reference proteome</keyword>
<comment type="caution">
    <text evidence="10">The sequence shown here is derived from an EMBL/GenBank/DDBJ whole genome shotgun (WGS) entry which is preliminary data.</text>
</comment>
<feature type="transmembrane region" description="Helical" evidence="7">
    <location>
        <begin position="489"/>
        <end position="510"/>
    </location>
</feature>
<name>A0ABT3L113_9CYAN</name>
<dbReference type="RefSeq" id="WP_265262862.1">
    <property type="nucleotide sequence ID" value="NZ_JAIHOM010000009.1"/>
</dbReference>
<evidence type="ECO:0000256" key="6">
    <source>
        <dbReference type="RuleBase" id="RU000320"/>
    </source>
</evidence>
<feature type="transmembrane region" description="Helical" evidence="7">
    <location>
        <begin position="590"/>
        <end position="611"/>
    </location>
</feature>
<dbReference type="Gene3D" id="1.20.5.2700">
    <property type="match status" value="1"/>
</dbReference>
<feature type="transmembrane region" description="Helical" evidence="7">
    <location>
        <begin position="185"/>
        <end position="203"/>
    </location>
</feature>
<feature type="domain" description="NADH:quinone oxidoreductase/Mrp antiporter transmembrane" evidence="8">
    <location>
        <begin position="141"/>
        <end position="422"/>
    </location>
</feature>
<dbReference type="InterPro" id="IPR001750">
    <property type="entry name" value="ND/Mrp_TM"/>
</dbReference>
<feature type="transmembrane region" description="Helical" evidence="7">
    <location>
        <begin position="335"/>
        <end position="358"/>
    </location>
</feature>
<feature type="transmembrane region" description="Helical" evidence="7">
    <location>
        <begin position="125"/>
        <end position="148"/>
    </location>
</feature>
<keyword evidence="3 7" id="KW-1133">Transmembrane helix</keyword>
<comment type="function">
    <text evidence="5">NDH-1 shuttles electrons from NAD(P)H, via FMN and iron-sulfur (Fe-S) centers, to quinones in the respiratory chain. The immediate electron acceptor for the enzyme in this species is believed to be plastoquinone. Couples the redox reaction to proton translocation (for every two electrons transferred, four hydrogen ions are translocated across the cytoplasmic membrane), and thus conserves the redox energy in a proton gradient.</text>
</comment>
<dbReference type="Pfam" id="PF00662">
    <property type="entry name" value="Proton_antipo_N"/>
    <property type="match status" value="1"/>
</dbReference>
<dbReference type="InterPro" id="IPR003945">
    <property type="entry name" value="NU5C-like"/>
</dbReference>
<evidence type="ECO:0000259" key="8">
    <source>
        <dbReference type="Pfam" id="PF00361"/>
    </source>
</evidence>
<dbReference type="EMBL" id="JAIHOM010000009">
    <property type="protein sequence ID" value="MCW6035194.1"/>
    <property type="molecule type" value="Genomic_DNA"/>
</dbReference>
<feature type="transmembrane region" description="Helical" evidence="7">
    <location>
        <begin position="379"/>
        <end position="402"/>
    </location>
</feature>
<evidence type="ECO:0000313" key="11">
    <source>
        <dbReference type="Proteomes" id="UP001526426"/>
    </source>
</evidence>
<keyword evidence="2 6" id="KW-0812">Transmembrane</keyword>
<reference evidence="10 11" key="1">
    <citation type="submission" date="2021-08" db="EMBL/GenBank/DDBJ databases">
        <title>Draft genome sequence of Spirulina subsalsa with high tolerance to salinity and hype-accumulation of phycocyanin.</title>
        <authorList>
            <person name="Pei H."/>
            <person name="Jiang L."/>
        </authorList>
    </citation>
    <scope>NUCLEOTIDE SEQUENCE [LARGE SCALE GENOMIC DNA]</scope>
    <source>
        <strain evidence="10 11">FACHB-351</strain>
    </source>
</reference>
<accession>A0ABT3L113</accession>
<gene>
    <name evidence="10" type="ORF">K4A83_02755</name>
</gene>
<dbReference type="NCBIfam" id="TIGR01960">
    <property type="entry name" value="ndhF3_CO2"/>
    <property type="match status" value="1"/>
</dbReference>
<dbReference type="NCBIfam" id="NF005633">
    <property type="entry name" value="PRK07390.1"/>
    <property type="match status" value="1"/>
</dbReference>
<dbReference type="InterPro" id="IPR001516">
    <property type="entry name" value="Proton_antipo_N"/>
</dbReference>
<evidence type="ECO:0000259" key="9">
    <source>
        <dbReference type="Pfam" id="PF00662"/>
    </source>
</evidence>
<feature type="transmembrane region" description="Helical" evidence="7">
    <location>
        <begin position="90"/>
        <end position="113"/>
    </location>
</feature>
<feature type="transmembrane region" description="Helical" evidence="7">
    <location>
        <begin position="256"/>
        <end position="277"/>
    </location>
</feature>
<proteinExistence type="predicted"/>
<dbReference type="Proteomes" id="UP001526426">
    <property type="component" value="Unassembled WGS sequence"/>
</dbReference>
<evidence type="ECO:0000256" key="3">
    <source>
        <dbReference type="ARBA" id="ARBA00022989"/>
    </source>
</evidence>
<evidence type="ECO:0000256" key="5">
    <source>
        <dbReference type="ARBA" id="ARBA00025624"/>
    </source>
</evidence>
<evidence type="ECO:0000256" key="4">
    <source>
        <dbReference type="ARBA" id="ARBA00023136"/>
    </source>
</evidence>
<comment type="subcellular location">
    <subcellularLocation>
        <location evidence="1">Endomembrane system</location>
        <topology evidence="1">Multi-pass membrane protein</topology>
    </subcellularLocation>
    <subcellularLocation>
        <location evidence="6">Membrane</location>
        <topology evidence="6">Multi-pass membrane protein</topology>
    </subcellularLocation>
</comment>
<evidence type="ECO:0000313" key="10">
    <source>
        <dbReference type="EMBL" id="MCW6035194.1"/>
    </source>
</evidence>
<feature type="transmembrane region" description="Helical" evidence="7">
    <location>
        <begin position="283"/>
        <end position="304"/>
    </location>
</feature>
<dbReference type="PANTHER" id="PTHR42829">
    <property type="entry name" value="NADH-UBIQUINONE OXIDOREDUCTASE CHAIN 5"/>
    <property type="match status" value="1"/>
</dbReference>
<sequence>MPDFFSQTIWLIPCYALIGAGLALPWSPGFIRRTGPRPAGYINALMTFMAFVHSLIALVQSWKQPPYGLSFEWLNAPGLTISLDLEISSVALGACVLITGLNLVAQIYAIAYLEMDWGWARLYSLLGLFEAGMCLLVLCSSLFFSYVILEILTLGTYLIVGIWYNQSLVVTGARDAFLTKRVGDLILLMAVVALLPLSGTWNFRELALWAQTVNLDPTLATLLALALIAGPVAKCAQFPLHLWLDEAMEGPYPATILRNTVVVSTGAWVLIKVQPILALSPLGSSVVFAIGAATAVGTSLISVAQIDVKRVLSYLTSAYLGIIFIAVGVGATQAALVLLLTYALAMSLLIMSTGGIVLNNISQDLTQYGGLWSRRPISGLCLMVGGVSLIALPPFAGFWSLVPIAEALWDSHPSLFVVVLAVNAIVAFSVTRLFGRMFAGAVTDFTRRSPEGLWLLVLPMTVVAGVTLHLPLLFVQWQLLPDWATVNPVLAVLLTGSSLGGIGLGAMVYLNPNWPKPVKLSSQALQDFFAYDFYTPQLYKGTIIFVVDRISKAVYWLDRYIIDGAVNLVGLATVFSGETLKYNTSGRSQFYAFSIILSVAVFIVLTIFPYFSSL</sequence>
<dbReference type="InterPro" id="IPR010217">
    <property type="entry name" value="NU5C2"/>
</dbReference>
<keyword evidence="4 7" id="KW-0472">Membrane</keyword>
<dbReference type="Pfam" id="PF00361">
    <property type="entry name" value="Proton_antipo_M"/>
    <property type="match status" value="1"/>
</dbReference>
<feature type="transmembrane region" description="Helical" evidence="7">
    <location>
        <begin position="454"/>
        <end position="477"/>
    </location>
</feature>
<feature type="transmembrane region" description="Helical" evidence="7">
    <location>
        <begin position="223"/>
        <end position="244"/>
    </location>
</feature>
<feature type="domain" description="NADH-Ubiquinone oxidoreductase (complex I) chain 5 N-terminal" evidence="9">
    <location>
        <begin position="73"/>
        <end position="121"/>
    </location>
</feature>
<feature type="transmembrane region" description="Helical" evidence="7">
    <location>
        <begin position="6"/>
        <end position="27"/>
    </location>
</feature>
<dbReference type="PANTHER" id="PTHR42829:SF2">
    <property type="entry name" value="NADH-UBIQUINONE OXIDOREDUCTASE CHAIN 5"/>
    <property type="match status" value="1"/>
</dbReference>
<evidence type="ECO:0000256" key="7">
    <source>
        <dbReference type="SAM" id="Phobius"/>
    </source>
</evidence>
<protein>
    <submittedName>
        <fullName evidence="10">NAD(P)H-quinone oxidoreductase subunit F</fullName>
    </submittedName>
</protein>
<evidence type="ECO:0000256" key="2">
    <source>
        <dbReference type="ARBA" id="ARBA00022692"/>
    </source>
</evidence>
<dbReference type="PRINTS" id="PR01434">
    <property type="entry name" value="NADHDHGNASE5"/>
</dbReference>
<feature type="transmembrane region" description="Helical" evidence="7">
    <location>
        <begin position="414"/>
        <end position="434"/>
    </location>
</feature>
<feature type="transmembrane region" description="Helical" evidence="7">
    <location>
        <begin position="311"/>
        <end position="329"/>
    </location>
</feature>
<feature type="transmembrane region" description="Helical" evidence="7">
    <location>
        <begin position="39"/>
        <end position="59"/>
    </location>
</feature>
<organism evidence="10 11">
    <name type="scientific">Spirulina subsalsa FACHB-351</name>
    <dbReference type="NCBI Taxonomy" id="234711"/>
    <lineage>
        <taxon>Bacteria</taxon>
        <taxon>Bacillati</taxon>
        <taxon>Cyanobacteriota</taxon>
        <taxon>Cyanophyceae</taxon>
        <taxon>Spirulinales</taxon>
        <taxon>Spirulinaceae</taxon>
        <taxon>Spirulina</taxon>
    </lineage>
</organism>
<evidence type="ECO:0000256" key="1">
    <source>
        <dbReference type="ARBA" id="ARBA00004127"/>
    </source>
</evidence>